<dbReference type="Pfam" id="PF00646">
    <property type="entry name" value="F-box"/>
    <property type="match status" value="1"/>
</dbReference>
<dbReference type="PANTHER" id="PTHR31672">
    <property type="entry name" value="BNACNNG10540D PROTEIN"/>
    <property type="match status" value="1"/>
</dbReference>
<dbReference type="AlphaFoldDB" id="A0A5A7QYG2"/>
<dbReference type="SUPFAM" id="SSF81383">
    <property type="entry name" value="F-box domain"/>
    <property type="match status" value="1"/>
</dbReference>
<evidence type="ECO:0000313" key="4">
    <source>
        <dbReference type="Proteomes" id="UP000325081"/>
    </source>
</evidence>
<feature type="domain" description="F-box" evidence="2">
    <location>
        <begin position="24"/>
        <end position="70"/>
    </location>
</feature>
<dbReference type="PROSITE" id="PS50181">
    <property type="entry name" value="FBOX"/>
    <property type="match status" value="1"/>
</dbReference>
<dbReference type="InterPro" id="IPR013187">
    <property type="entry name" value="F-box-assoc_dom_typ3"/>
</dbReference>
<dbReference type="EMBL" id="BKCP01009292">
    <property type="protein sequence ID" value="GER50455.1"/>
    <property type="molecule type" value="Genomic_DNA"/>
</dbReference>
<name>A0A5A7QYG2_STRAF</name>
<dbReference type="InterPro" id="IPR036047">
    <property type="entry name" value="F-box-like_dom_sf"/>
</dbReference>
<proteinExistence type="predicted"/>
<organism evidence="3 4">
    <name type="scientific">Striga asiatica</name>
    <name type="common">Asiatic witchweed</name>
    <name type="synonym">Buchnera asiatica</name>
    <dbReference type="NCBI Taxonomy" id="4170"/>
    <lineage>
        <taxon>Eukaryota</taxon>
        <taxon>Viridiplantae</taxon>
        <taxon>Streptophyta</taxon>
        <taxon>Embryophyta</taxon>
        <taxon>Tracheophyta</taxon>
        <taxon>Spermatophyta</taxon>
        <taxon>Magnoliopsida</taxon>
        <taxon>eudicotyledons</taxon>
        <taxon>Gunneridae</taxon>
        <taxon>Pentapetalae</taxon>
        <taxon>asterids</taxon>
        <taxon>lamiids</taxon>
        <taxon>Lamiales</taxon>
        <taxon>Orobanchaceae</taxon>
        <taxon>Buchnereae</taxon>
        <taxon>Striga</taxon>
    </lineage>
</organism>
<dbReference type="OrthoDB" id="591557at2759"/>
<dbReference type="InterPro" id="IPR017451">
    <property type="entry name" value="F-box-assoc_interact_dom"/>
</dbReference>
<evidence type="ECO:0000256" key="1">
    <source>
        <dbReference type="SAM" id="MobiDB-lite"/>
    </source>
</evidence>
<reference evidence="4" key="1">
    <citation type="journal article" date="2019" name="Curr. Biol.">
        <title>Genome Sequence of Striga asiatica Provides Insight into the Evolution of Plant Parasitism.</title>
        <authorList>
            <person name="Yoshida S."/>
            <person name="Kim S."/>
            <person name="Wafula E.K."/>
            <person name="Tanskanen J."/>
            <person name="Kim Y.M."/>
            <person name="Honaas L."/>
            <person name="Yang Z."/>
            <person name="Spallek T."/>
            <person name="Conn C.E."/>
            <person name="Ichihashi Y."/>
            <person name="Cheong K."/>
            <person name="Cui S."/>
            <person name="Der J.P."/>
            <person name="Gundlach H."/>
            <person name="Jiao Y."/>
            <person name="Hori C."/>
            <person name="Ishida J.K."/>
            <person name="Kasahara H."/>
            <person name="Kiba T."/>
            <person name="Kim M.S."/>
            <person name="Koo N."/>
            <person name="Laohavisit A."/>
            <person name="Lee Y.H."/>
            <person name="Lumba S."/>
            <person name="McCourt P."/>
            <person name="Mortimer J.C."/>
            <person name="Mutuku J.M."/>
            <person name="Nomura T."/>
            <person name="Sasaki-Sekimoto Y."/>
            <person name="Seto Y."/>
            <person name="Wang Y."/>
            <person name="Wakatake T."/>
            <person name="Sakakibara H."/>
            <person name="Demura T."/>
            <person name="Yamaguchi S."/>
            <person name="Yoneyama K."/>
            <person name="Manabe R.I."/>
            <person name="Nelson D.C."/>
            <person name="Schulman A.H."/>
            <person name="Timko M.P."/>
            <person name="dePamphilis C.W."/>
            <person name="Choi D."/>
            <person name="Shirasu K."/>
        </authorList>
    </citation>
    <scope>NUCLEOTIDE SEQUENCE [LARGE SCALE GENOMIC DNA]</scope>
    <source>
        <strain evidence="4">cv. UVA1</strain>
    </source>
</reference>
<gene>
    <name evidence="3" type="ORF">STAS_27764</name>
</gene>
<accession>A0A5A7QYG2</accession>
<evidence type="ECO:0000313" key="3">
    <source>
        <dbReference type="EMBL" id="GER50455.1"/>
    </source>
</evidence>
<feature type="region of interest" description="Disordered" evidence="1">
    <location>
        <begin position="1"/>
        <end position="20"/>
    </location>
</feature>
<dbReference type="CDD" id="cd22157">
    <property type="entry name" value="F-box_AtFBW1-like"/>
    <property type="match status" value="1"/>
</dbReference>
<dbReference type="Pfam" id="PF08268">
    <property type="entry name" value="FBA_3"/>
    <property type="match status" value="1"/>
</dbReference>
<sequence length="436" mass="48760">MEAQKIPPNHQTLIHPKKPRSTHRIKALDLPPEITMEILLRLPVKSLLRFRSVSKSWLALISSSQFIKSHLGISSSSPIMANHRLMLTICNPNFDLKQCSIKSVFFDALTAASNIEYPKDDPYSAVWVVGSVNGLVCLAMDEKDMFLWNPATRGHRKLPPVAIKLRQGFYYIWGFGRDEADDDYKVVGIFCEFGNGGLHKSTVMIYSLKANSWKMIEDFKGGIPLDDTGKFAGGKLHFPATPGLGDRRWDIVSLDLQNEAYGTVRQPEYRDGGMGSSLGVLGDCLCVVCDFEKVRTDVWVLREYGNEDSWCKVVTIPYVEDPRNFLHTKPLTVLPSGEVLLAVGLNLVVYDPKANCFRRPGMSNVGLFLEVDVYVESLVPVLSKATKPNAREQISCYSINRKATVVCVKIDGAKAVCCCKEMYLLLPRSHVPVWKA</sequence>
<evidence type="ECO:0000259" key="2">
    <source>
        <dbReference type="PROSITE" id="PS50181"/>
    </source>
</evidence>
<dbReference type="Gene3D" id="1.20.1280.50">
    <property type="match status" value="1"/>
</dbReference>
<dbReference type="PANTHER" id="PTHR31672:SF13">
    <property type="entry name" value="F-BOX PROTEIN CPR30-LIKE"/>
    <property type="match status" value="1"/>
</dbReference>
<dbReference type="Proteomes" id="UP000325081">
    <property type="component" value="Unassembled WGS sequence"/>
</dbReference>
<dbReference type="SUPFAM" id="SSF50965">
    <property type="entry name" value="Galactose oxidase, central domain"/>
    <property type="match status" value="1"/>
</dbReference>
<dbReference type="InterPro" id="IPR050796">
    <property type="entry name" value="SCF_F-box_component"/>
</dbReference>
<dbReference type="NCBIfam" id="TIGR01640">
    <property type="entry name" value="F_box_assoc_1"/>
    <property type="match status" value="1"/>
</dbReference>
<dbReference type="InterPro" id="IPR011043">
    <property type="entry name" value="Gal_Oxase/kelch_b-propeller"/>
</dbReference>
<comment type="caution">
    <text evidence="3">The sequence shown here is derived from an EMBL/GenBank/DDBJ whole genome shotgun (WGS) entry which is preliminary data.</text>
</comment>
<keyword evidence="4" id="KW-1185">Reference proteome</keyword>
<dbReference type="SMART" id="SM00256">
    <property type="entry name" value="FBOX"/>
    <property type="match status" value="1"/>
</dbReference>
<dbReference type="InterPro" id="IPR001810">
    <property type="entry name" value="F-box_dom"/>
</dbReference>
<protein>
    <submittedName>
        <fullName evidence="3">F-box family protein</fullName>
    </submittedName>
</protein>